<evidence type="ECO:0000313" key="3">
    <source>
        <dbReference type="EMBL" id="KAJ1211652.1"/>
    </source>
</evidence>
<evidence type="ECO:0000313" key="5">
    <source>
        <dbReference type="Proteomes" id="UP001066276"/>
    </source>
</evidence>
<dbReference type="EMBL" id="JANPWB010000002">
    <property type="protein sequence ID" value="KAJ1211650.1"/>
    <property type="molecule type" value="Genomic_DNA"/>
</dbReference>
<sequence>MFYRPLLYCTRRLRDGPRGERLQQPCVPLAMPLLLVPLYGDALVLLRIKNAPPESAVNAVGALWKAVHHPDKAGIPLLLREWAGRYPAGGAYR</sequence>
<evidence type="ECO:0000313" key="4">
    <source>
        <dbReference type="EMBL" id="KAJ1211653.1"/>
    </source>
</evidence>
<keyword evidence="5" id="KW-1185">Reference proteome</keyword>
<dbReference type="Proteomes" id="UP001066276">
    <property type="component" value="Chromosome 1_2"/>
</dbReference>
<dbReference type="AlphaFoldDB" id="A0AAV7WC80"/>
<reference evidence="4" key="1">
    <citation type="journal article" date="2022" name="bioRxiv">
        <title>Sequencing and chromosome-scale assembly of the giantPleurodeles waltlgenome.</title>
        <authorList>
            <person name="Brown T."/>
            <person name="Elewa A."/>
            <person name="Iarovenko S."/>
            <person name="Subramanian E."/>
            <person name="Araus A.J."/>
            <person name="Petzold A."/>
            <person name="Susuki M."/>
            <person name="Suzuki K.-i.T."/>
            <person name="Hayashi T."/>
            <person name="Toyoda A."/>
            <person name="Oliveira C."/>
            <person name="Osipova E."/>
            <person name="Leigh N.D."/>
            <person name="Simon A."/>
            <person name="Yun M.H."/>
        </authorList>
    </citation>
    <scope>NUCLEOTIDE SEQUENCE</scope>
    <source>
        <strain evidence="4">20211129_DDA</strain>
        <tissue evidence="4">Liver</tissue>
    </source>
</reference>
<accession>A0AAV7WC80</accession>
<dbReference type="EMBL" id="JANPWB010000002">
    <property type="protein sequence ID" value="KAJ1211651.1"/>
    <property type="molecule type" value="Genomic_DNA"/>
</dbReference>
<comment type="caution">
    <text evidence="4">The sequence shown here is derived from an EMBL/GenBank/DDBJ whole genome shotgun (WGS) entry which is preliminary data.</text>
</comment>
<evidence type="ECO:0000313" key="1">
    <source>
        <dbReference type="EMBL" id="KAJ1211650.1"/>
    </source>
</evidence>
<evidence type="ECO:0000313" key="2">
    <source>
        <dbReference type="EMBL" id="KAJ1211651.1"/>
    </source>
</evidence>
<proteinExistence type="predicted"/>
<name>A0AAV7WC80_PLEWA</name>
<organism evidence="4 5">
    <name type="scientific">Pleurodeles waltl</name>
    <name type="common">Iberian ribbed newt</name>
    <dbReference type="NCBI Taxonomy" id="8319"/>
    <lineage>
        <taxon>Eukaryota</taxon>
        <taxon>Metazoa</taxon>
        <taxon>Chordata</taxon>
        <taxon>Craniata</taxon>
        <taxon>Vertebrata</taxon>
        <taxon>Euteleostomi</taxon>
        <taxon>Amphibia</taxon>
        <taxon>Batrachia</taxon>
        <taxon>Caudata</taxon>
        <taxon>Salamandroidea</taxon>
        <taxon>Salamandridae</taxon>
        <taxon>Pleurodelinae</taxon>
        <taxon>Pleurodeles</taxon>
    </lineage>
</organism>
<gene>
    <name evidence="1" type="ORF">NDU88_007007</name>
    <name evidence="2" type="ORF">NDU88_007008</name>
    <name evidence="3" type="ORF">NDU88_007009</name>
    <name evidence="4" type="ORF">NDU88_007010</name>
</gene>
<dbReference type="EMBL" id="JANPWB010000002">
    <property type="protein sequence ID" value="KAJ1211652.1"/>
    <property type="molecule type" value="Genomic_DNA"/>
</dbReference>
<dbReference type="EMBL" id="JANPWB010000002">
    <property type="protein sequence ID" value="KAJ1211653.1"/>
    <property type="molecule type" value="Genomic_DNA"/>
</dbReference>
<protein>
    <submittedName>
        <fullName evidence="4">Uncharacterized protein</fullName>
    </submittedName>
</protein>